<evidence type="ECO:0000313" key="8">
    <source>
        <dbReference type="EMBL" id="PJE66666.1"/>
    </source>
</evidence>
<comment type="caution">
    <text evidence="8">The sequence shown here is derived from an EMBL/GenBank/DDBJ whole genome shotgun (WGS) entry which is preliminary data.</text>
</comment>
<evidence type="ECO:0000256" key="3">
    <source>
        <dbReference type="ARBA" id="ARBA00022679"/>
    </source>
</evidence>
<proteinExistence type="inferred from homology"/>
<dbReference type="GO" id="GO:0006094">
    <property type="term" value="P:gluconeogenesis"/>
    <property type="evidence" value="ECO:0007669"/>
    <property type="project" value="TreeGrafter"/>
</dbReference>
<keyword evidence="4" id="KW-0547">Nucleotide-binding</keyword>
<dbReference type="Gene3D" id="3.40.50.1260">
    <property type="entry name" value="Phosphoglycerate kinase, N-terminal domain"/>
    <property type="match status" value="2"/>
</dbReference>
<keyword evidence="5 7" id="KW-0418">Kinase</keyword>
<evidence type="ECO:0000256" key="1">
    <source>
        <dbReference type="ARBA" id="ARBA00000642"/>
    </source>
</evidence>
<evidence type="ECO:0000313" key="9">
    <source>
        <dbReference type="Proteomes" id="UP000229766"/>
    </source>
</evidence>
<comment type="similarity">
    <text evidence="7">Belongs to the phosphoglycerate kinase family.</text>
</comment>
<dbReference type="EMBL" id="PFEI01000169">
    <property type="protein sequence ID" value="PJE66666.1"/>
    <property type="molecule type" value="Genomic_DNA"/>
</dbReference>
<evidence type="ECO:0000256" key="7">
    <source>
        <dbReference type="RuleBase" id="RU000532"/>
    </source>
</evidence>
<dbReference type="InterPro" id="IPR036043">
    <property type="entry name" value="Phosphoglycerate_kinase_sf"/>
</dbReference>
<dbReference type="Proteomes" id="UP000229766">
    <property type="component" value="Unassembled WGS sequence"/>
</dbReference>
<dbReference type="SUPFAM" id="SSF53748">
    <property type="entry name" value="Phosphoglycerate kinase"/>
    <property type="match status" value="1"/>
</dbReference>
<evidence type="ECO:0000256" key="6">
    <source>
        <dbReference type="ARBA" id="ARBA00022840"/>
    </source>
</evidence>
<evidence type="ECO:0000256" key="4">
    <source>
        <dbReference type="ARBA" id="ARBA00022741"/>
    </source>
</evidence>
<dbReference type="PANTHER" id="PTHR11406">
    <property type="entry name" value="PHOSPHOGLYCERATE KINASE"/>
    <property type="match status" value="1"/>
</dbReference>
<comment type="catalytic activity">
    <reaction evidence="1 7">
        <text>(2R)-3-phosphoglycerate + ATP = (2R)-3-phospho-glyceroyl phosphate + ADP</text>
        <dbReference type="Rhea" id="RHEA:14801"/>
        <dbReference type="ChEBI" id="CHEBI:30616"/>
        <dbReference type="ChEBI" id="CHEBI:57604"/>
        <dbReference type="ChEBI" id="CHEBI:58272"/>
        <dbReference type="ChEBI" id="CHEBI:456216"/>
        <dbReference type="EC" id="2.7.2.3"/>
    </reaction>
</comment>
<sequence length="340" mass="37855">KSATMNFKSVDLVPPNSTVILHLDLDLPIREGKIVDNSRLTKSLSTINKLLNNNCQLVIVGHSGRPTFRDEKYTLRPMYLELMSLLNNNYQSLFLENLDNIETIKLALSQNQIIFLENIRFWPGETSNDPSFLQPLIDQSQAFVFDAIAVAHHASVSVTLHQFLPTYYGDNFIEEINQIQRILTSHHPKTLIIGGAKSDKLDYLSELANIFDHVCLGGKLPQFTDKLVYAPNVFVSTLTPDTFDIDQNSIDHIKNLIENSQTVVWSGAMGFFENENGKNGTIEIAQSLGNCGASYKVIAGGDTRASIKELNLIDKIDFVSSGGGVLLEFLAKGKLPAWEK</sequence>
<dbReference type="GO" id="GO:0043531">
    <property type="term" value="F:ADP binding"/>
    <property type="evidence" value="ECO:0007669"/>
    <property type="project" value="TreeGrafter"/>
</dbReference>
<gene>
    <name evidence="8" type="ORF">COU93_03110</name>
</gene>
<name>A0A2M8L199_9BACT</name>
<keyword evidence="6" id="KW-0067">ATP-binding</keyword>
<evidence type="ECO:0000256" key="5">
    <source>
        <dbReference type="ARBA" id="ARBA00022777"/>
    </source>
</evidence>
<dbReference type="PANTHER" id="PTHR11406:SF23">
    <property type="entry name" value="PHOSPHOGLYCERATE KINASE 1, CHLOROPLASTIC-RELATED"/>
    <property type="match status" value="1"/>
</dbReference>
<dbReference type="GO" id="GO:0005524">
    <property type="term" value="F:ATP binding"/>
    <property type="evidence" value="ECO:0007669"/>
    <property type="project" value="UniProtKB-KW"/>
</dbReference>
<keyword evidence="3 7" id="KW-0808">Transferase</keyword>
<organism evidence="8 9">
    <name type="scientific">Candidatus Shapirobacteria bacterium CG10_big_fil_rev_8_21_14_0_10_36_6</name>
    <dbReference type="NCBI Taxonomy" id="1974886"/>
    <lineage>
        <taxon>Bacteria</taxon>
        <taxon>Candidatus Shapironibacteriota</taxon>
    </lineage>
</organism>
<dbReference type="InterPro" id="IPR015824">
    <property type="entry name" value="Phosphoglycerate_kinase_N"/>
</dbReference>
<accession>A0A2M8L199</accession>
<dbReference type="GO" id="GO:0006096">
    <property type="term" value="P:glycolytic process"/>
    <property type="evidence" value="ECO:0007669"/>
    <property type="project" value="InterPro"/>
</dbReference>
<dbReference type="PRINTS" id="PR00477">
    <property type="entry name" value="PHGLYCKINASE"/>
</dbReference>
<dbReference type="GO" id="GO:0004618">
    <property type="term" value="F:phosphoglycerate kinase activity"/>
    <property type="evidence" value="ECO:0007669"/>
    <property type="project" value="UniProtKB-EC"/>
</dbReference>
<protein>
    <recommendedName>
        <fullName evidence="2 7">Phosphoglycerate kinase</fullName>
        <ecNumber evidence="2 7">2.7.2.3</ecNumber>
    </recommendedName>
</protein>
<dbReference type="Pfam" id="PF00162">
    <property type="entry name" value="PGK"/>
    <property type="match status" value="2"/>
</dbReference>
<dbReference type="GO" id="GO:0005829">
    <property type="term" value="C:cytosol"/>
    <property type="evidence" value="ECO:0007669"/>
    <property type="project" value="TreeGrafter"/>
</dbReference>
<feature type="non-terminal residue" evidence="8">
    <location>
        <position position="1"/>
    </location>
</feature>
<evidence type="ECO:0000256" key="2">
    <source>
        <dbReference type="ARBA" id="ARBA00013061"/>
    </source>
</evidence>
<dbReference type="EC" id="2.7.2.3" evidence="2 7"/>
<reference evidence="9" key="1">
    <citation type="submission" date="2017-09" db="EMBL/GenBank/DDBJ databases">
        <title>Depth-based differentiation of microbial function through sediment-hosted aquifers and enrichment of novel symbionts in the deep terrestrial subsurface.</title>
        <authorList>
            <person name="Probst A.J."/>
            <person name="Ladd B."/>
            <person name="Jarett J.K."/>
            <person name="Geller-Mcgrath D.E."/>
            <person name="Sieber C.M.K."/>
            <person name="Emerson J.B."/>
            <person name="Anantharaman K."/>
            <person name="Thomas B.C."/>
            <person name="Malmstrom R."/>
            <person name="Stieglmeier M."/>
            <person name="Klingl A."/>
            <person name="Woyke T."/>
            <person name="Ryan C.M."/>
            <person name="Banfield J.F."/>
        </authorList>
    </citation>
    <scope>NUCLEOTIDE SEQUENCE [LARGE SCALE GENOMIC DNA]</scope>
</reference>
<dbReference type="InterPro" id="IPR001576">
    <property type="entry name" value="Phosphoglycerate_kinase"/>
</dbReference>
<dbReference type="AlphaFoldDB" id="A0A2M8L199"/>